<keyword evidence="3" id="KW-1185">Reference proteome</keyword>
<evidence type="ECO:0000313" key="3">
    <source>
        <dbReference type="Proteomes" id="UP000254000"/>
    </source>
</evidence>
<name>A0A369LV79_9ACTN</name>
<dbReference type="SUPFAM" id="SSF55021">
    <property type="entry name" value="ACT-like"/>
    <property type="match status" value="2"/>
</dbReference>
<dbReference type="Pfam" id="PF19571">
    <property type="entry name" value="ACT_8"/>
    <property type="match status" value="1"/>
</dbReference>
<reference evidence="2 3" key="1">
    <citation type="journal article" date="2018" name="Elife">
        <title>Discovery and characterization of a prevalent human gut bacterial enzyme sufficient for the inactivation of a family of plant toxins.</title>
        <authorList>
            <person name="Koppel N."/>
            <person name="Bisanz J.E."/>
            <person name="Pandelia M.E."/>
            <person name="Turnbaugh P.J."/>
            <person name="Balskus E.P."/>
        </authorList>
    </citation>
    <scope>NUCLEOTIDE SEQUENCE [LARGE SCALE GENOMIC DNA]</scope>
    <source>
        <strain evidence="2 3">3C</strain>
    </source>
</reference>
<dbReference type="InterPro" id="IPR045865">
    <property type="entry name" value="ACT-like_dom_sf"/>
</dbReference>
<dbReference type="InterPro" id="IPR045739">
    <property type="entry name" value="ACT_dom_pair"/>
</dbReference>
<organism evidence="2 3">
    <name type="scientific">Gordonibacter pamelaeae</name>
    <dbReference type="NCBI Taxonomy" id="471189"/>
    <lineage>
        <taxon>Bacteria</taxon>
        <taxon>Bacillati</taxon>
        <taxon>Actinomycetota</taxon>
        <taxon>Coriobacteriia</taxon>
        <taxon>Eggerthellales</taxon>
        <taxon>Eggerthellaceae</taxon>
        <taxon>Gordonibacter</taxon>
    </lineage>
</organism>
<gene>
    <name evidence="2" type="ORF">C1877_11205</name>
</gene>
<sequence>MSVQQISVFLESQPGHLRRVLDAFEDAHVSVRGYSASDTGDYGIVRFIVDDPLRALDVLVDMGAAATTTDVLCARLNDEPGELARVMGVMADCGINVTYSYSLISTYIALSVKDLARAEQLLAGEPVELIGQDDLARSLGPDGLAAACGEGR</sequence>
<dbReference type="PANTHER" id="PTHR40099">
    <property type="entry name" value="ACETOLACTATE SYNTHASE, SMALL SUBUNIT"/>
    <property type="match status" value="1"/>
</dbReference>
<feature type="domain" description="ACT" evidence="1">
    <location>
        <begin position="1"/>
        <end position="105"/>
    </location>
</feature>
<dbReference type="RefSeq" id="WP_114569202.1">
    <property type="nucleotide sequence ID" value="NZ_CABMMS010000007.1"/>
</dbReference>
<dbReference type="Gene3D" id="3.30.2130.10">
    <property type="entry name" value="VC0802-like"/>
    <property type="match status" value="1"/>
</dbReference>
<dbReference type="EMBL" id="PPTS01000007">
    <property type="protein sequence ID" value="RDB63443.1"/>
    <property type="molecule type" value="Genomic_DNA"/>
</dbReference>
<comment type="caution">
    <text evidence="2">The sequence shown here is derived from an EMBL/GenBank/DDBJ whole genome shotgun (WGS) entry which is preliminary data.</text>
</comment>
<dbReference type="Proteomes" id="UP000254000">
    <property type="component" value="Unassembled WGS sequence"/>
</dbReference>
<dbReference type="PANTHER" id="PTHR40099:SF1">
    <property type="entry name" value="ACETOLACTATE SYNTHASE, SMALL SUBUNIT"/>
    <property type="match status" value="1"/>
</dbReference>
<proteinExistence type="predicted"/>
<evidence type="ECO:0000259" key="1">
    <source>
        <dbReference type="Pfam" id="PF19571"/>
    </source>
</evidence>
<dbReference type="OrthoDB" id="9790662at2"/>
<accession>A0A369LV79</accession>
<dbReference type="AlphaFoldDB" id="A0A369LV79"/>
<evidence type="ECO:0000313" key="2">
    <source>
        <dbReference type="EMBL" id="RDB63443.1"/>
    </source>
</evidence>
<protein>
    <submittedName>
        <fullName evidence="2">Amino acid-binding protein</fullName>
    </submittedName>
</protein>
<dbReference type="GeneID" id="78360261"/>